<accession>A0A934NSQ5</accession>
<sequence>MAPSTPDRILDALEALLIEGGLTQVTLEAVAAKAGVSKGGLLYHFRSKEALLAGMVRRQSERSDQQFAEAGTSMAEWYLRSADDPAETALYGSLIAVLRSVDGTEGTVKKAVIEAMAAYDDALRAEIGDPVQAEIIRLVGDGVFLASMLGLAAPDPTLYAKVVERLLPKSD</sequence>
<dbReference type="InterPro" id="IPR041479">
    <property type="entry name" value="TetR_CgmR_C"/>
</dbReference>
<dbReference type="GO" id="GO:0000976">
    <property type="term" value="F:transcription cis-regulatory region binding"/>
    <property type="evidence" value="ECO:0007669"/>
    <property type="project" value="TreeGrafter"/>
</dbReference>
<keyword evidence="1" id="KW-0805">Transcription regulation</keyword>
<dbReference type="Proteomes" id="UP000655868">
    <property type="component" value="Unassembled WGS sequence"/>
</dbReference>
<dbReference type="EMBL" id="JAEMNV010000005">
    <property type="protein sequence ID" value="MBJ8340609.1"/>
    <property type="molecule type" value="Genomic_DNA"/>
</dbReference>
<evidence type="ECO:0000259" key="5">
    <source>
        <dbReference type="PROSITE" id="PS50977"/>
    </source>
</evidence>
<dbReference type="InterPro" id="IPR050109">
    <property type="entry name" value="HTH-type_TetR-like_transc_reg"/>
</dbReference>
<evidence type="ECO:0000313" key="7">
    <source>
        <dbReference type="Proteomes" id="UP000655868"/>
    </source>
</evidence>
<dbReference type="AlphaFoldDB" id="A0A934NSQ5"/>
<dbReference type="PROSITE" id="PS50977">
    <property type="entry name" value="HTH_TETR_2"/>
    <property type="match status" value="1"/>
</dbReference>
<dbReference type="SUPFAM" id="SSF46689">
    <property type="entry name" value="Homeodomain-like"/>
    <property type="match status" value="1"/>
</dbReference>
<dbReference type="RefSeq" id="WP_199705488.1">
    <property type="nucleotide sequence ID" value="NZ_JAEMNV010000005.1"/>
</dbReference>
<evidence type="ECO:0000256" key="4">
    <source>
        <dbReference type="PROSITE-ProRule" id="PRU00335"/>
    </source>
</evidence>
<feature type="DNA-binding region" description="H-T-H motif" evidence="4">
    <location>
        <begin position="26"/>
        <end position="45"/>
    </location>
</feature>
<dbReference type="Pfam" id="PF00440">
    <property type="entry name" value="TetR_N"/>
    <property type="match status" value="1"/>
</dbReference>
<proteinExistence type="predicted"/>
<protein>
    <submittedName>
        <fullName evidence="6">TetR family transcriptional regulator</fullName>
    </submittedName>
</protein>
<dbReference type="Gene3D" id="1.10.357.10">
    <property type="entry name" value="Tetracycline Repressor, domain 2"/>
    <property type="match status" value="1"/>
</dbReference>
<keyword evidence="7" id="KW-1185">Reference proteome</keyword>
<dbReference type="PANTHER" id="PTHR30055">
    <property type="entry name" value="HTH-TYPE TRANSCRIPTIONAL REGULATOR RUTR"/>
    <property type="match status" value="1"/>
</dbReference>
<dbReference type="InterPro" id="IPR001647">
    <property type="entry name" value="HTH_TetR"/>
</dbReference>
<dbReference type="Pfam" id="PF17937">
    <property type="entry name" value="TetR_C_28"/>
    <property type="match status" value="1"/>
</dbReference>
<comment type="caution">
    <text evidence="6">The sequence shown here is derived from an EMBL/GenBank/DDBJ whole genome shotgun (WGS) entry which is preliminary data.</text>
</comment>
<gene>
    <name evidence="6" type="ORF">JGU71_17095</name>
</gene>
<keyword evidence="3" id="KW-0804">Transcription</keyword>
<keyword evidence="2 4" id="KW-0238">DNA-binding</keyword>
<dbReference type="PANTHER" id="PTHR30055:SF234">
    <property type="entry name" value="HTH-TYPE TRANSCRIPTIONAL REGULATOR BETI"/>
    <property type="match status" value="1"/>
</dbReference>
<dbReference type="InterPro" id="IPR009057">
    <property type="entry name" value="Homeodomain-like_sf"/>
</dbReference>
<feature type="domain" description="HTH tetR-type" evidence="5">
    <location>
        <begin position="3"/>
        <end position="63"/>
    </location>
</feature>
<evidence type="ECO:0000256" key="1">
    <source>
        <dbReference type="ARBA" id="ARBA00023015"/>
    </source>
</evidence>
<dbReference type="PRINTS" id="PR00455">
    <property type="entry name" value="HTHTETR"/>
</dbReference>
<evidence type="ECO:0000256" key="3">
    <source>
        <dbReference type="ARBA" id="ARBA00023163"/>
    </source>
</evidence>
<dbReference type="GO" id="GO:0003700">
    <property type="term" value="F:DNA-binding transcription factor activity"/>
    <property type="evidence" value="ECO:0007669"/>
    <property type="project" value="TreeGrafter"/>
</dbReference>
<evidence type="ECO:0000256" key="2">
    <source>
        <dbReference type="ARBA" id="ARBA00023125"/>
    </source>
</evidence>
<organism evidence="6 7">
    <name type="scientific">Antrihabitans stalagmiti</name>
    <dbReference type="NCBI Taxonomy" id="2799499"/>
    <lineage>
        <taxon>Bacteria</taxon>
        <taxon>Bacillati</taxon>
        <taxon>Actinomycetota</taxon>
        <taxon>Actinomycetes</taxon>
        <taxon>Mycobacteriales</taxon>
        <taxon>Nocardiaceae</taxon>
        <taxon>Antrihabitans</taxon>
    </lineage>
</organism>
<name>A0A934NSQ5_9NOCA</name>
<evidence type="ECO:0000313" key="6">
    <source>
        <dbReference type="EMBL" id="MBJ8340609.1"/>
    </source>
</evidence>
<reference evidence="6" key="1">
    <citation type="submission" date="2020-12" db="EMBL/GenBank/DDBJ databases">
        <title>Antrihabitans popcorni sp. nov. and Antrihabitans auranticaus sp. nov., isolated from a larva cave.</title>
        <authorList>
            <person name="Lee S.D."/>
            <person name="Kim I.S."/>
        </authorList>
    </citation>
    <scope>NUCLEOTIDE SEQUENCE</scope>
    <source>
        <strain evidence="6">YC3-6</strain>
    </source>
</reference>